<reference evidence="2" key="1">
    <citation type="submission" date="2018-11" db="EMBL/GenBank/DDBJ databases">
        <authorList>
            <consortium name="Pathogen Informatics"/>
        </authorList>
    </citation>
    <scope>NUCLEOTIDE SEQUENCE</scope>
</reference>
<protein>
    <submittedName>
        <fullName evidence="2">Uncharacterized protein</fullName>
    </submittedName>
</protein>
<organism evidence="2 3">
    <name type="scientific">Protopolystoma xenopodis</name>
    <dbReference type="NCBI Taxonomy" id="117903"/>
    <lineage>
        <taxon>Eukaryota</taxon>
        <taxon>Metazoa</taxon>
        <taxon>Spiralia</taxon>
        <taxon>Lophotrochozoa</taxon>
        <taxon>Platyhelminthes</taxon>
        <taxon>Monogenea</taxon>
        <taxon>Polyopisthocotylea</taxon>
        <taxon>Polystomatidea</taxon>
        <taxon>Polystomatidae</taxon>
        <taxon>Protopolystoma</taxon>
    </lineage>
</organism>
<feature type="region of interest" description="Disordered" evidence="1">
    <location>
        <begin position="1"/>
        <end position="52"/>
    </location>
</feature>
<accession>A0A448X697</accession>
<dbReference type="AlphaFoldDB" id="A0A448X697"/>
<feature type="compositionally biased region" description="Polar residues" evidence="1">
    <location>
        <begin position="35"/>
        <end position="46"/>
    </location>
</feature>
<proteinExistence type="predicted"/>
<name>A0A448X697_9PLAT</name>
<evidence type="ECO:0000256" key="1">
    <source>
        <dbReference type="SAM" id="MobiDB-lite"/>
    </source>
</evidence>
<dbReference type="EMBL" id="CAAALY010100466">
    <property type="protein sequence ID" value="VEL29114.1"/>
    <property type="molecule type" value="Genomic_DNA"/>
</dbReference>
<keyword evidence="3" id="KW-1185">Reference proteome</keyword>
<comment type="caution">
    <text evidence="2">The sequence shown here is derived from an EMBL/GenBank/DDBJ whole genome shotgun (WGS) entry which is preliminary data.</text>
</comment>
<dbReference type="Proteomes" id="UP000784294">
    <property type="component" value="Unassembled WGS sequence"/>
</dbReference>
<evidence type="ECO:0000313" key="3">
    <source>
        <dbReference type="Proteomes" id="UP000784294"/>
    </source>
</evidence>
<feature type="compositionally biased region" description="Basic and acidic residues" evidence="1">
    <location>
        <begin position="18"/>
        <end position="33"/>
    </location>
</feature>
<feature type="compositionally biased region" description="Basic residues" evidence="1">
    <location>
        <begin position="1"/>
        <end position="17"/>
    </location>
</feature>
<feature type="region of interest" description="Disordered" evidence="1">
    <location>
        <begin position="140"/>
        <end position="161"/>
    </location>
</feature>
<sequence length="161" mass="17832">MKGAGRWRKRWRRRDKRGRQDGKPEGRDEKPDESVPTTRRQGQKAVTRSPLLGTPDWLLGGLVSRPLRSHGDWPTETVGHMRSVAITDSHTLLSRSISISTSCSLCVSVCACVRVCVCGLPGACRPTLQHTIKRRECLSSVSQPERGRGRRAQVPSPGLVE</sequence>
<evidence type="ECO:0000313" key="2">
    <source>
        <dbReference type="EMBL" id="VEL29114.1"/>
    </source>
</evidence>
<gene>
    <name evidence="2" type="ORF">PXEA_LOCUS22554</name>
</gene>